<dbReference type="GO" id="GO:0006367">
    <property type="term" value="P:transcription initiation at RNA polymerase II promoter"/>
    <property type="evidence" value="ECO:0007669"/>
    <property type="project" value="InterPro"/>
</dbReference>
<proteinExistence type="inferred from homology"/>
<dbReference type="InterPro" id="IPR040450">
    <property type="entry name" value="TFIIF_beta_HTH"/>
</dbReference>
<dbReference type="Pfam" id="PF17683">
    <property type="entry name" value="TFIIF_beta_N"/>
    <property type="match status" value="1"/>
</dbReference>
<dbReference type="InterPro" id="IPR036390">
    <property type="entry name" value="WH_DNA-bd_sf"/>
</dbReference>
<dbReference type="PANTHER" id="PTHR10445:SF0">
    <property type="entry name" value="GENERAL TRANSCRIPTION FACTOR IIF SUBUNIT 2"/>
    <property type="match status" value="1"/>
</dbReference>
<accession>A0A9P6W5Q4</accession>
<evidence type="ECO:0000259" key="12">
    <source>
        <dbReference type="Pfam" id="PF17683"/>
    </source>
</evidence>
<evidence type="ECO:0000256" key="2">
    <source>
        <dbReference type="ARBA" id="ARBA00009543"/>
    </source>
</evidence>
<keyword evidence="7" id="KW-0539">Nucleus</keyword>
<feature type="region of interest" description="Disordered" evidence="10">
    <location>
        <begin position="1"/>
        <end position="48"/>
    </location>
</feature>
<evidence type="ECO:0000256" key="4">
    <source>
        <dbReference type="ARBA" id="ARBA00023015"/>
    </source>
</evidence>
<dbReference type="FunFam" id="1.10.10.10:FF:000035">
    <property type="entry name" value="General transcription factor IIF subunit 2"/>
    <property type="match status" value="1"/>
</dbReference>
<comment type="caution">
    <text evidence="13">The sequence shown here is derived from an EMBL/GenBank/DDBJ whole genome shotgun (WGS) entry which is preliminary data.</text>
</comment>
<dbReference type="InterPro" id="IPR040504">
    <property type="entry name" value="TFIIF_beta_N"/>
</dbReference>
<dbReference type="EMBL" id="PUHQ01000020">
    <property type="protein sequence ID" value="KAG0663370.1"/>
    <property type="molecule type" value="Genomic_DNA"/>
</dbReference>
<evidence type="ECO:0000256" key="1">
    <source>
        <dbReference type="ARBA" id="ARBA00004123"/>
    </source>
</evidence>
<evidence type="ECO:0000256" key="3">
    <source>
        <dbReference type="ARBA" id="ARBA00021453"/>
    </source>
</evidence>
<feature type="compositionally biased region" description="Acidic residues" evidence="10">
    <location>
        <begin position="393"/>
        <end position="406"/>
    </location>
</feature>
<name>A0A9P6W5Q4_RHOMI</name>
<dbReference type="PANTHER" id="PTHR10445">
    <property type="entry name" value="GENERAL TRANSCRIPTION FACTOR IIF SUBUNIT 2"/>
    <property type="match status" value="1"/>
</dbReference>
<dbReference type="InterPro" id="IPR011039">
    <property type="entry name" value="TFIIF_interaction"/>
</dbReference>
<evidence type="ECO:0000256" key="9">
    <source>
        <dbReference type="ARBA" id="ARBA00081863"/>
    </source>
</evidence>
<evidence type="ECO:0000256" key="10">
    <source>
        <dbReference type="SAM" id="MobiDB-lite"/>
    </source>
</evidence>
<dbReference type="GO" id="GO:0005674">
    <property type="term" value="C:transcription factor TFIIF complex"/>
    <property type="evidence" value="ECO:0007669"/>
    <property type="project" value="InterPro"/>
</dbReference>
<dbReference type="InterPro" id="IPR036388">
    <property type="entry name" value="WH-like_DNA-bd_sf"/>
</dbReference>
<protein>
    <recommendedName>
        <fullName evidence="3">Transcription initiation factor IIF subunit beta</fullName>
    </recommendedName>
    <alternativeName>
        <fullName evidence="9">TFIIF medium subunit</fullName>
    </alternativeName>
    <alternativeName>
        <fullName evidence="8">TFIIF-beta</fullName>
    </alternativeName>
</protein>
<evidence type="ECO:0000256" key="5">
    <source>
        <dbReference type="ARBA" id="ARBA00023125"/>
    </source>
</evidence>
<dbReference type="AlphaFoldDB" id="A0A9P6W5Q4"/>
<evidence type="ECO:0000313" key="14">
    <source>
        <dbReference type="Proteomes" id="UP000777482"/>
    </source>
</evidence>
<feature type="compositionally biased region" description="Gly residues" evidence="10">
    <location>
        <begin position="369"/>
        <end position="378"/>
    </location>
</feature>
<evidence type="ECO:0000256" key="6">
    <source>
        <dbReference type="ARBA" id="ARBA00023163"/>
    </source>
</evidence>
<feature type="domain" description="TFIIF beta subunit N-terminal" evidence="12">
    <location>
        <begin position="55"/>
        <end position="185"/>
    </location>
</feature>
<dbReference type="SUPFAM" id="SSF46785">
    <property type="entry name" value="Winged helix' DNA-binding domain"/>
    <property type="match status" value="1"/>
</dbReference>
<evidence type="ECO:0000313" key="13">
    <source>
        <dbReference type="EMBL" id="KAG0663370.1"/>
    </source>
</evidence>
<gene>
    <name evidence="13" type="ORF">C6P46_002709</name>
</gene>
<keyword evidence="6" id="KW-0804">Transcription</keyword>
<dbReference type="Gene3D" id="1.10.10.10">
    <property type="entry name" value="Winged helix-like DNA-binding domain superfamily/Winged helix DNA-binding domain"/>
    <property type="match status" value="1"/>
</dbReference>
<dbReference type="Proteomes" id="UP000777482">
    <property type="component" value="Unassembled WGS sequence"/>
</dbReference>
<dbReference type="GO" id="GO:0003677">
    <property type="term" value="F:DNA binding"/>
    <property type="evidence" value="ECO:0007669"/>
    <property type="project" value="UniProtKB-KW"/>
</dbReference>
<organism evidence="13 14">
    <name type="scientific">Rhodotorula mucilaginosa</name>
    <name type="common">Yeast</name>
    <name type="synonym">Rhodotorula rubra</name>
    <dbReference type="NCBI Taxonomy" id="5537"/>
    <lineage>
        <taxon>Eukaryota</taxon>
        <taxon>Fungi</taxon>
        <taxon>Dikarya</taxon>
        <taxon>Basidiomycota</taxon>
        <taxon>Pucciniomycotina</taxon>
        <taxon>Microbotryomycetes</taxon>
        <taxon>Sporidiobolales</taxon>
        <taxon>Sporidiobolaceae</taxon>
        <taxon>Rhodotorula</taxon>
    </lineage>
</organism>
<feature type="compositionally biased region" description="Gly residues" evidence="10">
    <location>
        <begin position="341"/>
        <end position="353"/>
    </location>
</feature>
<dbReference type="OrthoDB" id="449280at2759"/>
<sequence>MAMFNRNALPEEFQAEHGSIDLDDDSSSSKPTTGGAAAADDRQEDEDLDLARAGQRVWLCKVPRFLLDKWQQSEREGEILGRVRVYDEKTPDGNAKISVLLNEHTSSSSADSKPDVKGKRPQPQRGDGLPTEYKLTMQNTASKNLYVFGEKVEDDPDSGEEGARKKRRITSLLGTVAHECSLTPVLSSPSSAAAYARIMRERHRKAAEPRRTLKRLEVDDATANRLASGVGVGGIKARAATFANTTNKRTKGATNAAGQPTATARATRMDKPQLLDALISHFHSAPYWALKSLNQHVQQPQMYLRECLSEIATLVPKGPYANMWTLKPEFKGSGVARGSKVGEGSGSGSGAGAVGQEEEEEDVKPSVTSGGGGGGVGGVKKEEGDQPSLANAVDDDDDDDDLEMVS</sequence>
<dbReference type="Pfam" id="PF02270">
    <property type="entry name" value="TFIIF_beta"/>
    <property type="match status" value="1"/>
</dbReference>
<keyword evidence="5" id="KW-0238">DNA-binding</keyword>
<feature type="region of interest" description="Disordered" evidence="10">
    <location>
        <begin position="334"/>
        <end position="406"/>
    </location>
</feature>
<keyword evidence="4" id="KW-0805">Transcription regulation</keyword>
<evidence type="ECO:0000256" key="8">
    <source>
        <dbReference type="ARBA" id="ARBA00081473"/>
    </source>
</evidence>
<reference evidence="13 14" key="1">
    <citation type="submission" date="2020-11" db="EMBL/GenBank/DDBJ databases">
        <title>Kefir isolates.</title>
        <authorList>
            <person name="Marcisauskas S."/>
            <person name="Kim Y."/>
            <person name="Blasche S."/>
        </authorList>
    </citation>
    <scope>NUCLEOTIDE SEQUENCE [LARGE SCALE GENOMIC DNA]</scope>
    <source>
        <strain evidence="13 14">KR</strain>
    </source>
</reference>
<comment type="subcellular location">
    <subcellularLocation>
        <location evidence="1">Nucleus</location>
    </subcellularLocation>
</comment>
<evidence type="ECO:0000259" key="11">
    <source>
        <dbReference type="Pfam" id="PF02270"/>
    </source>
</evidence>
<evidence type="ECO:0000256" key="7">
    <source>
        <dbReference type="ARBA" id="ARBA00023242"/>
    </source>
</evidence>
<dbReference type="CDD" id="cd07980">
    <property type="entry name" value="TFIIF_beta"/>
    <property type="match status" value="1"/>
</dbReference>
<comment type="similarity">
    <text evidence="2">Belongs to the TFIIF beta subunit family.</text>
</comment>
<dbReference type="SUPFAM" id="SSF50916">
    <property type="entry name" value="Rap30/74 interaction domains"/>
    <property type="match status" value="1"/>
</dbReference>
<keyword evidence="14" id="KW-1185">Reference proteome</keyword>
<feature type="region of interest" description="Disordered" evidence="10">
    <location>
        <begin position="101"/>
        <end position="131"/>
    </location>
</feature>
<dbReference type="InterPro" id="IPR003196">
    <property type="entry name" value="TFIIF_beta"/>
</dbReference>
<feature type="domain" description="TFIIF beta subunit HTH" evidence="11">
    <location>
        <begin position="267"/>
        <end position="331"/>
    </location>
</feature>